<dbReference type="GO" id="GO:0043565">
    <property type="term" value="F:sequence-specific DNA binding"/>
    <property type="evidence" value="ECO:0007669"/>
    <property type="project" value="InterPro"/>
</dbReference>
<evidence type="ECO:0000256" key="2">
    <source>
        <dbReference type="ARBA" id="ARBA00023125"/>
    </source>
</evidence>
<sequence>MESLETIQEYYEATCRSMPLDLQRGSGLTRHFNVFLRNNCFKTLPFIRRDYYKICLCKGNAILFTEKGEVEVKTPTLFFSSPRVRFGWRNISEEQQGYVCVFNEVFVTPGIRADLKRLHQVFEKDIYPLVPLTEAQYEQLAGYFGSMASEYKECYAFKDELIRHLLKVIILTGIKIRGELAPVDNQERKDFQVGRFLDLLDSQFPIDSPRNTIDLKTPADFAGRLNIHINHLNHLIKLHTGKTTGQLIAEKKIAEALSLLKNTDWTVQEISASLGFEYPQYFNLFFKRQTGKNPKAYRSRLVAHI</sequence>
<evidence type="ECO:0000313" key="6">
    <source>
        <dbReference type="Proteomes" id="UP000199041"/>
    </source>
</evidence>
<organism evidence="5 6">
    <name type="scientific">Arachidicoccus rhizosphaerae</name>
    <dbReference type="NCBI Taxonomy" id="551991"/>
    <lineage>
        <taxon>Bacteria</taxon>
        <taxon>Pseudomonadati</taxon>
        <taxon>Bacteroidota</taxon>
        <taxon>Chitinophagia</taxon>
        <taxon>Chitinophagales</taxon>
        <taxon>Chitinophagaceae</taxon>
        <taxon>Arachidicoccus</taxon>
    </lineage>
</organism>
<keyword evidence="6" id="KW-1185">Reference proteome</keyword>
<gene>
    <name evidence="5" type="ORF">SAMN05192529_11494</name>
</gene>
<dbReference type="AlphaFoldDB" id="A0A1H4AG61"/>
<dbReference type="PANTHER" id="PTHR43280">
    <property type="entry name" value="ARAC-FAMILY TRANSCRIPTIONAL REGULATOR"/>
    <property type="match status" value="1"/>
</dbReference>
<evidence type="ECO:0000259" key="4">
    <source>
        <dbReference type="PROSITE" id="PS01124"/>
    </source>
</evidence>
<keyword evidence="2" id="KW-0238">DNA-binding</keyword>
<dbReference type="Pfam" id="PF12833">
    <property type="entry name" value="HTH_18"/>
    <property type="match status" value="1"/>
</dbReference>
<dbReference type="EMBL" id="FNQY01000014">
    <property type="protein sequence ID" value="SEA34731.1"/>
    <property type="molecule type" value="Genomic_DNA"/>
</dbReference>
<dbReference type="InterPro" id="IPR018062">
    <property type="entry name" value="HTH_AraC-typ_CS"/>
</dbReference>
<dbReference type="SUPFAM" id="SSF46689">
    <property type="entry name" value="Homeodomain-like"/>
    <property type="match status" value="1"/>
</dbReference>
<evidence type="ECO:0000313" key="5">
    <source>
        <dbReference type="EMBL" id="SEA34731.1"/>
    </source>
</evidence>
<dbReference type="SMART" id="SM00342">
    <property type="entry name" value="HTH_ARAC"/>
    <property type="match status" value="1"/>
</dbReference>
<dbReference type="InterPro" id="IPR018060">
    <property type="entry name" value="HTH_AraC"/>
</dbReference>
<dbReference type="OrthoDB" id="629929at2"/>
<dbReference type="PANTHER" id="PTHR43280:SF32">
    <property type="entry name" value="TRANSCRIPTIONAL REGULATORY PROTEIN"/>
    <property type="match status" value="1"/>
</dbReference>
<proteinExistence type="predicted"/>
<name>A0A1H4AG61_9BACT</name>
<evidence type="ECO:0000256" key="1">
    <source>
        <dbReference type="ARBA" id="ARBA00023015"/>
    </source>
</evidence>
<dbReference type="RefSeq" id="WP_091399062.1">
    <property type="nucleotide sequence ID" value="NZ_FNQY01000014.1"/>
</dbReference>
<dbReference type="Gene3D" id="1.10.10.60">
    <property type="entry name" value="Homeodomain-like"/>
    <property type="match status" value="1"/>
</dbReference>
<reference evidence="5 6" key="1">
    <citation type="submission" date="2016-10" db="EMBL/GenBank/DDBJ databases">
        <authorList>
            <person name="de Groot N.N."/>
        </authorList>
    </citation>
    <scope>NUCLEOTIDE SEQUENCE [LARGE SCALE GENOMIC DNA]</scope>
    <source>
        <strain evidence="5 6">Vu-144</strain>
    </source>
</reference>
<keyword evidence="1" id="KW-0805">Transcription regulation</keyword>
<keyword evidence="3" id="KW-0804">Transcription</keyword>
<protein>
    <submittedName>
        <fullName evidence="5">Helix-turn-helix domain-containing protein</fullName>
    </submittedName>
</protein>
<accession>A0A1H4AG61</accession>
<dbReference type="InterPro" id="IPR009057">
    <property type="entry name" value="Homeodomain-like_sf"/>
</dbReference>
<dbReference type="Proteomes" id="UP000199041">
    <property type="component" value="Unassembled WGS sequence"/>
</dbReference>
<feature type="domain" description="HTH araC/xylS-type" evidence="4">
    <location>
        <begin position="194"/>
        <end position="300"/>
    </location>
</feature>
<evidence type="ECO:0000256" key="3">
    <source>
        <dbReference type="ARBA" id="ARBA00023163"/>
    </source>
</evidence>
<dbReference type="PROSITE" id="PS00041">
    <property type="entry name" value="HTH_ARAC_FAMILY_1"/>
    <property type="match status" value="1"/>
</dbReference>
<dbReference type="GO" id="GO:0003700">
    <property type="term" value="F:DNA-binding transcription factor activity"/>
    <property type="evidence" value="ECO:0007669"/>
    <property type="project" value="InterPro"/>
</dbReference>
<dbReference type="STRING" id="551991.SAMN05192529_11494"/>
<dbReference type="PROSITE" id="PS01124">
    <property type="entry name" value="HTH_ARAC_FAMILY_2"/>
    <property type="match status" value="1"/>
</dbReference>